<sequence length="72" mass="7878">MSNIVKNVSSATISDRFIMFVVVYPLAGVYCQLSGSCSCSTGNWRINIDEVSAITPQQTTASNSDRLNHQCF</sequence>
<protein>
    <submittedName>
        <fullName evidence="1">Uncharacterized protein</fullName>
    </submittedName>
</protein>
<dbReference type="Proteomes" id="UP001301388">
    <property type="component" value="Unassembled WGS sequence"/>
</dbReference>
<gene>
    <name evidence="1" type="ORF">VB774_04965</name>
</gene>
<keyword evidence="2" id="KW-1185">Reference proteome</keyword>
<reference evidence="1 2" key="1">
    <citation type="submission" date="2023-12" db="EMBL/GenBank/DDBJ databases">
        <title>Baltic Sea Cyanobacteria.</title>
        <authorList>
            <person name="Delbaje E."/>
            <person name="Fewer D.P."/>
            <person name="Shishido T.K."/>
        </authorList>
    </citation>
    <scope>NUCLEOTIDE SEQUENCE [LARGE SCALE GENOMIC DNA]</scope>
    <source>
        <strain evidence="1 2">UHCC 0370</strain>
    </source>
</reference>
<dbReference type="EMBL" id="JAYGIE010000014">
    <property type="protein sequence ID" value="MEA5476965.1"/>
    <property type="molecule type" value="Genomic_DNA"/>
</dbReference>
<name>A0ABU5TF98_9CYAN</name>
<organism evidence="1 2">
    <name type="scientific">Pseudanabaena galeata UHCC 0370</name>
    <dbReference type="NCBI Taxonomy" id="3110310"/>
    <lineage>
        <taxon>Bacteria</taxon>
        <taxon>Bacillati</taxon>
        <taxon>Cyanobacteriota</taxon>
        <taxon>Cyanophyceae</taxon>
        <taxon>Pseudanabaenales</taxon>
        <taxon>Pseudanabaenaceae</taxon>
        <taxon>Pseudanabaena</taxon>
    </lineage>
</organism>
<dbReference type="RefSeq" id="WP_323260286.1">
    <property type="nucleotide sequence ID" value="NZ_JAYGIE010000014.1"/>
</dbReference>
<evidence type="ECO:0000313" key="2">
    <source>
        <dbReference type="Proteomes" id="UP001301388"/>
    </source>
</evidence>
<comment type="caution">
    <text evidence="1">The sequence shown here is derived from an EMBL/GenBank/DDBJ whole genome shotgun (WGS) entry which is preliminary data.</text>
</comment>
<accession>A0ABU5TF98</accession>
<evidence type="ECO:0000313" key="1">
    <source>
        <dbReference type="EMBL" id="MEA5476965.1"/>
    </source>
</evidence>
<proteinExistence type="predicted"/>